<dbReference type="KEGG" id="fer:FNB15_17885"/>
<proteinExistence type="predicted"/>
<comment type="subcellular location">
    <subcellularLocation>
        <location evidence="1">Cell membrane</location>
        <topology evidence="1">Multi-pass membrane protein</topology>
    </subcellularLocation>
</comment>
<dbReference type="GO" id="GO:0015171">
    <property type="term" value="F:amino acid transmembrane transporter activity"/>
    <property type="evidence" value="ECO:0007669"/>
    <property type="project" value="TreeGrafter"/>
</dbReference>
<dbReference type="EMBL" id="CP041636">
    <property type="protein sequence ID" value="QDO99024.1"/>
    <property type="molecule type" value="Genomic_DNA"/>
</dbReference>
<dbReference type="Proteomes" id="UP000317496">
    <property type="component" value="Chromosome"/>
</dbReference>
<gene>
    <name evidence="7" type="ORF">FNB15_17885</name>
</gene>
<organism evidence="7 8">
    <name type="scientific">Ferrovibrio terrae</name>
    <dbReference type="NCBI Taxonomy" id="2594003"/>
    <lineage>
        <taxon>Bacteria</taxon>
        <taxon>Pseudomonadati</taxon>
        <taxon>Pseudomonadota</taxon>
        <taxon>Alphaproteobacteria</taxon>
        <taxon>Rhodospirillales</taxon>
        <taxon>Rhodospirillaceae</taxon>
        <taxon>Ferrovibrio</taxon>
    </lineage>
</organism>
<evidence type="ECO:0000256" key="1">
    <source>
        <dbReference type="ARBA" id="ARBA00004651"/>
    </source>
</evidence>
<feature type="transmembrane region" description="Helical" evidence="6">
    <location>
        <begin position="149"/>
        <end position="171"/>
    </location>
</feature>
<evidence type="ECO:0000313" key="8">
    <source>
        <dbReference type="Proteomes" id="UP000317496"/>
    </source>
</evidence>
<dbReference type="InterPro" id="IPR001123">
    <property type="entry name" value="LeuE-type"/>
</dbReference>
<dbReference type="AlphaFoldDB" id="A0A516H5D8"/>
<feature type="transmembrane region" description="Helical" evidence="6">
    <location>
        <begin position="114"/>
        <end position="137"/>
    </location>
</feature>
<evidence type="ECO:0000313" key="7">
    <source>
        <dbReference type="EMBL" id="QDO99024.1"/>
    </source>
</evidence>
<dbReference type="GO" id="GO:0005886">
    <property type="term" value="C:plasma membrane"/>
    <property type="evidence" value="ECO:0007669"/>
    <property type="project" value="UniProtKB-SubCell"/>
</dbReference>
<reference evidence="7 8" key="1">
    <citation type="submission" date="2019-07" db="EMBL/GenBank/DDBJ databases">
        <title>Genome sequencing for Ferrovibrio sp. K5.</title>
        <authorList>
            <person name="Park S.-J."/>
        </authorList>
    </citation>
    <scope>NUCLEOTIDE SEQUENCE [LARGE SCALE GENOMIC DNA]</scope>
    <source>
        <strain evidence="7 8">K5</strain>
    </source>
</reference>
<name>A0A516H5D8_9PROT</name>
<evidence type="ECO:0000256" key="2">
    <source>
        <dbReference type="ARBA" id="ARBA00022475"/>
    </source>
</evidence>
<feature type="transmembrane region" description="Helical" evidence="6">
    <location>
        <begin position="52"/>
        <end position="73"/>
    </location>
</feature>
<keyword evidence="2" id="KW-1003">Cell membrane</keyword>
<evidence type="ECO:0000256" key="3">
    <source>
        <dbReference type="ARBA" id="ARBA00022692"/>
    </source>
</evidence>
<evidence type="ECO:0000256" key="6">
    <source>
        <dbReference type="SAM" id="Phobius"/>
    </source>
</evidence>
<sequence>MIDDVNLPLILLAALLATGSPGPATLNIAGTAMTSGRRHALAMASGVSTGSLMWSTAAAFGLGAVMLANAWVFELMRYFGAGYLIFLAAKSARSALTPGDLATRAGIYSSARRAYAGGLALHLTNPKAILFFGSLYAVGVPAQASPLTLLTIIAAIAVQSTLLFHGYALLFSSAPAVRVYLRLRRWFEGVFALAFGYAGFRILTARLQ</sequence>
<dbReference type="OrthoDB" id="7346064at2"/>
<evidence type="ECO:0000256" key="5">
    <source>
        <dbReference type="ARBA" id="ARBA00023136"/>
    </source>
</evidence>
<keyword evidence="4 6" id="KW-1133">Transmembrane helix</keyword>
<evidence type="ECO:0000256" key="4">
    <source>
        <dbReference type="ARBA" id="ARBA00022989"/>
    </source>
</evidence>
<feature type="transmembrane region" description="Helical" evidence="6">
    <location>
        <begin position="183"/>
        <end position="203"/>
    </location>
</feature>
<dbReference type="PANTHER" id="PTHR30086:SF19">
    <property type="entry name" value="THREONINE EFFLUX PROTEIN"/>
    <property type="match status" value="1"/>
</dbReference>
<dbReference type="Pfam" id="PF01810">
    <property type="entry name" value="LysE"/>
    <property type="match status" value="1"/>
</dbReference>
<dbReference type="PANTHER" id="PTHR30086">
    <property type="entry name" value="ARGININE EXPORTER PROTEIN ARGO"/>
    <property type="match status" value="1"/>
</dbReference>
<accession>A0A516H5D8</accession>
<keyword evidence="8" id="KW-1185">Reference proteome</keyword>
<dbReference type="RefSeq" id="WP_144258020.1">
    <property type="nucleotide sequence ID" value="NZ_CP041636.1"/>
</dbReference>
<keyword evidence="3 6" id="KW-0812">Transmembrane</keyword>
<keyword evidence="5 6" id="KW-0472">Membrane</keyword>
<protein>
    <submittedName>
        <fullName evidence="7">LysE family translocator</fullName>
    </submittedName>
</protein>